<proteinExistence type="inferred from homology"/>
<accession>A0A964T2E5</accession>
<evidence type="ECO:0000256" key="3">
    <source>
        <dbReference type="ARBA" id="ARBA00022679"/>
    </source>
</evidence>
<feature type="transmembrane region" description="Helical" evidence="9">
    <location>
        <begin position="154"/>
        <end position="174"/>
    </location>
</feature>
<dbReference type="GO" id="GO:0005886">
    <property type="term" value="C:plasma membrane"/>
    <property type="evidence" value="ECO:0007669"/>
    <property type="project" value="UniProtKB-SubCell"/>
</dbReference>
<feature type="transmembrane region" description="Helical" evidence="9">
    <location>
        <begin position="225"/>
        <end position="246"/>
    </location>
</feature>
<evidence type="ECO:0000256" key="8">
    <source>
        <dbReference type="SAM" id="MobiDB-lite"/>
    </source>
</evidence>
<evidence type="ECO:0000256" key="2">
    <source>
        <dbReference type="ARBA" id="ARBA00022475"/>
    </source>
</evidence>
<keyword evidence="4 9" id="KW-0812">Transmembrane</keyword>
<dbReference type="InterPro" id="IPR018584">
    <property type="entry name" value="GT87"/>
</dbReference>
<evidence type="ECO:0000313" key="11">
    <source>
        <dbReference type="Proteomes" id="UP000773614"/>
    </source>
</evidence>
<comment type="subcellular location">
    <subcellularLocation>
        <location evidence="1">Cell membrane</location>
        <topology evidence="1">Multi-pass membrane protein</topology>
    </subcellularLocation>
</comment>
<keyword evidence="11" id="KW-1185">Reference proteome</keyword>
<dbReference type="AlphaFoldDB" id="A0A964T2E5"/>
<comment type="similarity">
    <text evidence="7">Belongs to the glycosyltransferase 87 family.</text>
</comment>
<evidence type="ECO:0000256" key="9">
    <source>
        <dbReference type="SAM" id="Phobius"/>
    </source>
</evidence>
<evidence type="ECO:0000256" key="7">
    <source>
        <dbReference type="ARBA" id="ARBA00024033"/>
    </source>
</evidence>
<feature type="region of interest" description="Disordered" evidence="8">
    <location>
        <begin position="414"/>
        <end position="443"/>
    </location>
</feature>
<feature type="transmembrane region" description="Helical" evidence="9">
    <location>
        <begin position="29"/>
        <end position="48"/>
    </location>
</feature>
<organism evidence="10 11">
    <name type="scientific">Propylenella binzhouense</name>
    <dbReference type="NCBI Taxonomy" id="2555902"/>
    <lineage>
        <taxon>Bacteria</taxon>
        <taxon>Pseudomonadati</taxon>
        <taxon>Pseudomonadota</taxon>
        <taxon>Alphaproteobacteria</taxon>
        <taxon>Hyphomicrobiales</taxon>
        <taxon>Propylenellaceae</taxon>
        <taxon>Propylenella</taxon>
    </lineage>
</organism>
<feature type="transmembrane region" description="Helical" evidence="9">
    <location>
        <begin position="194"/>
        <end position="218"/>
    </location>
</feature>
<evidence type="ECO:0000256" key="1">
    <source>
        <dbReference type="ARBA" id="ARBA00004651"/>
    </source>
</evidence>
<dbReference type="Pfam" id="PF09594">
    <property type="entry name" value="GT87"/>
    <property type="match status" value="1"/>
</dbReference>
<dbReference type="Proteomes" id="UP000773614">
    <property type="component" value="Unassembled WGS sequence"/>
</dbReference>
<feature type="transmembrane region" description="Helical" evidence="9">
    <location>
        <begin position="385"/>
        <end position="403"/>
    </location>
</feature>
<evidence type="ECO:0000256" key="5">
    <source>
        <dbReference type="ARBA" id="ARBA00022989"/>
    </source>
</evidence>
<protein>
    <submittedName>
        <fullName evidence="10">DUF2029 domain-containing protein</fullName>
    </submittedName>
</protein>
<sequence>MTTGSAGMRRHRTVLEGLRSGDWISPARIRGYSILLLAMFAVALLALWTTGHGLLDAWGRPIGTDFADPYSAGRMALDGRAGAIHDYSTHYAEQRILFGGGDDQPFYAWSYPPIFLLFATPFALLPYMPALVAWLAATFALYLAAIRTILPQRLAFLAASAFPAVFVTVSHGHNAFLTAGLLGLGLAKLERNPWLAGLLLGCLAYKPHLGLVLPLVLAAGGHWKAFCGAAVSVVGLSALSVAAFGLEPWYAFFASGDDTRRFILEELSTGWFKIQSVFSAVRGLGGPLALAYGAQALVSAAVLGALAWVWFLGSGRYAKAAACTGALLVTPYVLDYDMAVLGPALAFLAARGLARGFRPYEKSLMLAAWVVPLLARPVAQHLDLPIGLIVMAALFVFSVRGALTEEAARAAEPHRVRREAGAATGRGEAGRATGLSLARRARP</sequence>
<keyword evidence="5 9" id="KW-1133">Transmembrane helix</keyword>
<gene>
    <name evidence="10" type="ORF">E4O86_02885</name>
</gene>
<evidence type="ECO:0000256" key="6">
    <source>
        <dbReference type="ARBA" id="ARBA00023136"/>
    </source>
</evidence>
<feature type="transmembrane region" description="Helical" evidence="9">
    <location>
        <begin position="289"/>
        <end position="310"/>
    </location>
</feature>
<reference evidence="10" key="1">
    <citation type="submission" date="2019-03" db="EMBL/GenBank/DDBJ databases">
        <title>Afifella sp. nov., isolated from activated sludge.</title>
        <authorList>
            <person name="Li Q."/>
            <person name="Liu Y."/>
        </authorList>
    </citation>
    <scope>NUCLEOTIDE SEQUENCE</scope>
    <source>
        <strain evidence="10">L72</strain>
    </source>
</reference>
<keyword evidence="6 9" id="KW-0472">Membrane</keyword>
<keyword evidence="3" id="KW-0808">Transferase</keyword>
<feature type="transmembrane region" description="Helical" evidence="9">
    <location>
        <begin position="114"/>
        <end position="142"/>
    </location>
</feature>
<dbReference type="EMBL" id="SPKJ01000005">
    <property type="protein sequence ID" value="MYZ46664.1"/>
    <property type="molecule type" value="Genomic_DNA"/>
</dbReference>
<name>A0A964T2E5_9HYPH</name>
<evidence type="ECO:0000256" key="4">
    <source>
        <dbReference type="ARBA" id="ARBA00022692"/>
    </source>
</evidence>
<keyword evidence="2" id="KW-1003">Cell membrane</keyword>
<comment type="caution">
    <text evidence="10">The sequence shown here is derived from an EMBL/GenBank/DDBJ whole genome shotgun (WGS) entry which is preliminary data.</text>
</comment>
<feature type="compositionally biased region" description="Low complexity" evidence="8">
    <location>
        <begin position="421"/>
        <end position="434"/>
    </location>
</feature>
<dbReference type="GO" id="GO:0016758">
    <property type="term" value="F:hexosyltransferase activity"/>
    <property type="evidence" value="ECO:0007669"/>
    <property type="project" value="InterPro"/>
</dbReference>
<dbReference type="OrthoDB" id="7679563at2"/>
<evidence type="ECO:0000313" key="10">
    <source>
        <dbReference type="EMBL" id="MYZ46664.1"/>
    </source>
</evidence>